<dbReference type="InterPro" id="IPR004178">
    <property type="entry name" value="CaM-bd_dom"/>
</dbReference>
<evidence type="ECO:0000256" key="6">
    <source>
        <dbReference type="ARBA" id="ARBA00023136"/>
    </source>
</evidence>
<evidence type="ECO:0000256" key="2">
    <source>
        <dbReference type="ARBA" id="ARBA00022448"/>
    </source>
</evidence>
<sequence>MNRGQQTEPPGAALTFLHLLPSDSPGRHTSVHDGQRAPGLARGADRAAGGADRAGAGGVRAAPAAGAGSAVRAELGVPEDRGHAVLAQLPGPGGGAAVAGHAAAPVPGAPRPAPAQRRPAQRLLPQHRRAQPGPLPPLVRGQAVHEHAPRPPAALPHAWPLAHHRLGAVGSREGVCCTALLVAVVARKLEFNKAEKHVHNFMMDIQYAKEMRESAARVLQESWMLYKHTRRKESGAARKHQRRLLAAINRFRQVRLKHRKLREQVNSMVDISKGREGVSPSPLIPLTSAQMHMILCDLQLRLSSSHQALEKQIDALAGRLDTLSELLSAALGPRQLPEPSQEAT</sequence>
<evidence type="ECO:0000256" key="1">
    <source>
        <dbReference type="ARBA" id="ARBA00004141"/>
    </source>
</evidence>
<evidence type="ECO:0000256" key="7">
    <source>
        <dbReference type="ARBA" id="ARBA00023303"/>
    </source>
</evidence>
<reference evidence="11 12" key="1">
    <citation type="submission" date="2025-05" db="UniProtKB">
        <authorList>
            <consortium name="RefSeq"/>
        </authorList>
    </citation>
    <scope>IDENTIFICATION</scope>
    <source>
        <tissue evidence="11 12">Blood</tissue>
    </source>
</reference>
<dbReference type="GO" id="GO:0034220">
    <property type="term" value="P:monoatomic ion transmembrane transport"/>
    <property type="evidence" value="ECO:0007669"/>
    <property type="project" value="UniProtKB-KW"/>
</dbReference>
<dbReference type="SMART" id="SM01053">
    <property type="entry name" value="CaMBD"/>
    <property type="match status" value="1"/>
</dbReference>
<protein>
    <submittedName>
        <fullName evidence="11 12">Intermediate conductance calcium-activated potassium channel protein 4 isoform X4</fullName>
    </submittedName>
</protein>
<evidence type="ECO:0000313" key="10">
    <source>
        <dbReference type="Proteomes" id="UP001652663"/>
    </source>
</evidence>
<keyword evidence="3" id="KW-0812">Transmembrane</keyword>
<feature type="domain" description="Calmodulin-binding" evidence="9">
    <location>
        <begin position="204"/>
        <end position="277"/>
    </location>
</feature>
<dbReference type="RefSeq" id="XP_070627291.1">
    <property type="nucleotide sequence ID" value="XM_070771190.1"/>
</dbReference>
<dbReference type="PANTHER" id="PTHR10153">
    <property type="entry name" value="SMALL CONDUCTANCE CALCIUM-ACTIVATED POTASSIUM CHANNEL"/>
    <property type="match status" value="1"/>
</dbReference>
<evidence type="ECO:0000313" key="11">
    <source>
        <dbReference type="RefSeq" id="XP_070627291.1"/>
    </source>
</evidence>
<keyword evidence="10" id="KW-1185">Reference proteome</keyword>
<feature type="compositionally biased region" description="Low complexity" evidence="8">
    <location>
        <begin position="114"/>
        <end position="124"/>
    </location>
</feature>
<keyword evidence="5" id="KW-0406">Ion transport</keyword>
<name>A0ABM4QVH8_BOSIN</name>
<dbReference type="Pfam" id="PF02888">
    <property type="entry name" value="CaMBD"/>
    <property type="match status" value="1"/>
</dbReference>
<evidence type="ECO:0000256" key="5">
    <source>
        <dbReference type="ARBA" id="ARBA00023065"/>
    </source>
</evidence>
<feature type="region of interest" description="Disordered" evidence="8">
    <location>
        <begin position="1"/>
        <end position="64"/>
    </location>
</feature>
<evidence type="ECO:0000256" key="4">
    <source>
        <dbReference type="ARBA" id="ARBA00022989"/>
    </source>
</evidence>
<dbReference type="Proteomes" id="UP001652663">
    <property type="component" value="Chromosome 18"/>
</dbReference>
<accession>A0ABM4QVH8</accession>
<feature type="region of interest" description="Disordered" evidence="8">
    <location>
        <begin position="94"/>
        <end position="151"/>
    </location>
</feature>
<keyword evidence="7 11" id="KW-0407">Ion channel</keyword>
<evidence type="ECO:0000259" key="9">
    <source>
        <dbReference type="SMART" id="SM01053"/>
    </source>
</evidence>
<keyword evidence="4" id="KW-1133">Transmembrane helix</keyword>
<dbReference type="Gene3D" id="1.10.287.70">
    <property type="match status" value="1"/>
</dbReference>
<dbReference type="GeneID" id="109573042"/>
<gene>
    <name evidence="11 12" type="primary">KCNN4</name>
</gene>
<proteinExistence type="predicted"/>
<dbReference type="RefSeq" id="XP_070627292.1">
    <property type="nucleotide sequence ID" value="XM_070771191.1"/>
</dbReference>
<evidence type="ECO:0000313" key="12">
    <source>
        <dbReference type="RefSeq" id="XP_070627292.1"/>
    </source>
</evidence>
<comment type="subcellular location">
    <subcellularLocation>
        <location evidence="1">Membrane</location>
        <topology evidence="1">Multi-pass membrane protein</topology>
    </subcellularLocation>
</comment>
<dbReference type="InterPro" id="IPR015449">
    <property type="entry name" value="K_chnl_Ca-activ_SK"/>
</dbReference>
<keyword evidence="2" id="KW-0813">Transport</keyword>
<dbReference type="SUPFAM" id="SSF81327">
    <property type="entry name" value="Small-conductance potassium channel"/>
    <property type="match status" value="1"/>
</dbReference>
<keyword evidence="6" id="KW-0472">Membrane</keyword>
<organism evidence="10 11">
    <name type="scientific">Bos indicus</name>
    <name type="common">Zebu</name>
    <dbReference type="NCBI Taxonomy" id="9915"/>
    <lineage>
        <taxon>Eukaryota</taxon>
        <taxon>Metazoa</taxon>
        <taxon>Chordata</taxon>
        <taxon>Craniata</taxon>
        <taxon>Vertebrata</taxon>
        <taxon>Euteleostomi</taxon>
        <taxon>Mammalia</taxon>
        <taxon>Eutheria</taxon>
        <taxon>Laurasiatheria</taxon>
        <taxon>Artiodactyla</taxon>
        <taxon>Ruminantia</taxon>
        <taxon>Pecora</taxon>
        <taxon>Bovidae</taxon>
        <taxon>Bovinae</taxon>
        <taxon>Bos</taxon>
    </lineage>
</organism>
<evidence type="ECO:0000256" key="3">
    <source>
        <dbReference type="ARBA" id="ARBA00022692"/>
    </source>
</evidence>
<evidence type="ECO:0000256" key="8">
    <source>
        <dbReference type="SAM" id="MobiDB-lite"/>
    </source>
</evidence>
<dbReference type="InterPro" id="IPR036122">
    <property type="entry name" value="CaM-bd_dom_sf"/>
</dbReference>
<feature type="compositionally biased region" description="Low complexity" evidence="8">
    <location>
        <begin position="36"/>
        <end position="64"/>
    </location>
</feature>